<keyword evidence="3" id="KW-1185">Reference proteome</keyword>
<organism evidence="2 3">
    <name type="scientific">Strongylocentrotus purpuratus</name>
    <name type="common">Purple sea urchin</name>
    <dbReference type="NCBI Taxonomy" id="7668"/>
    <lineage>
        <taxon>Eukaryota</taxon>
        <taxon>Metazoa</taxon>
        <taxon>Echinodermata</taxon>
        <taxon>Eleutherozoa</taxon>
        <taxon>Echinozoa</taxon>
        <taxon>Echinoidea</taxon>
        <taxon>Euechinoidea</taxon>
        <taxon>Echinacea</taxon>
        <taxon>Camarodonta</taxon>
        <taxon>Echinidea</taxon>
        <taxon>Strongylocentrotidae</taxon>
        <taxon>Strongylocentrotus</taxon>
    </lineage>
</organism>
<name>A0A7M7REL8_STRPU</name>
<dbReference type="KEGG" id="spu:581961"/>
<dbReference type="PANTHER" id="PTHR31206:SF1">
    <property type="entry name" value="LP10445P"/>
    <property type="match status" value="1"/>
</dbReference>
<dbReference type="PANTHER" id="PTHR31206">
    <property type="entry name" value="LP10445P"/>
    <property type="match status" value="1"/>
</dbReference>
<dbReference type="InterPro" id="IPR028260">
    <property type="entry name" value="FAM177"/>
</dbReference>
<evidence type="ECO:0008006" key="4">
    <source>
        <dbReference type="Google" id="ProtNLM"/>
    </source>
</evidence>
<reference evidence="3" key="1">
    <citation type="submission" date="2015-02" db="EMBL/GenBank/DDBJ databases">
        <title>Genome sequencing for Strongylocentrotus purpuratus.</title>
        <authorList>
            <person name="Murali S."/>
            <person name="Liu Y."/>
            <person name="Vee V."/>
            <person name="English A."/>
            <person name="Wang M."/>
            <person name="Skinner E."/>
            <person name="Han Y."/>
            <person name="Muzny D.M."/>
            <person name="Worley K.C."/>
            <person name="Gibbs R.A."/>
        </authorList>
    </citation>
    <scope>NUCLEOTIDE SEQUENCE</scope>
</reference>
<dbReference type="Proteomes" id="UP000007110">
    <property type="component" value="Unassembled WGS sequence"/>
</dbReference>
<dbReference type="OrthoDB" id="45963at2759"/>
<dbReference type="RefSeq" id="XP_787031.1">
    <property type="nucleotide sequence ID" value="XM_781938.4"/>
</dbReference>
<dbReference type="GeneID" id="581961"/>
<dbReference type="Pfam" id="PF14774">
    <property type="entry name" value="FAM177"/>
    <property type="match status" value="1"/>
</dbReference>
<accession>A0A7M7REL8</accession>
<dbReference type="OMA" id="THNTGYI"/>
<reference evidence="2" key="2">
    <citation type="submission" date="2021-01" db="UniProtKB">
        <authorList>
            <consortium name="EnsemblMetazoa"/>
        </authorList>
    </citation>
    <scope>IDENTIFICATION</scope>
</reference>
<feature type="region of interest" description="Disordered" evidence="1">
    <location>
        <begin position="176"/>
        <end position="219"/>
    </location>
</feature>
<feature type="compositionally biased region" description="Basic and acidic residues" evidence="1">
    <location>
        <begin position="176"/>
        <end position="200"/>
    </location>
</feature>
<evidence type="ECO:0000313" key="3">
    <source>
        <dbReference type="Proteomes" id="UP000007110"/>
    </source>
</evidence>
<dbReference type="AlphaFoldDB" id="A0A7M7REL8"/>
<dbReference type="EnsemblMetazoa" id="XM_781938">
    <property type="protein sequence ID" value="XP_787031"/>
    <property type="gene ID" value="LOC581961"/>
</dbReference>
<evidence type="ECO:0000256" key="1">
    <source>
        <dbReference type="SAM" id="MobiDB-lite"/>
    </source>
</evidence>
<sequence length="219" mass="24368">MEAEGGTDSRTSHIPTDMTEVNHETETGSIGQDEASSVPVSIISSGPVYPASLVPGALGGDAGDGSIQPEKKDFESISLEEVKKPRRIIHFSDGVLEEYSTDEEDEEDGELTKAPPIDPKTLDWLPYMWYCMVKSGTTTYKVCDYLGEKLAYFFGITSPKYGYALSEYNRLEKEEKEELDRQMAEREEQKDLVTRQEAERVFQASLASQPEPGLPTSTH</sequence>
<dbReference type="InParanoid" id="A0A7M7REL8"/>
<proteinExistence type="predicted"/>
<evidence type="ECO:0000313" key="2">
    <source>
        <dbReference type="EnsemblMetazoa" id="XP_787031"/>
    </source>
</evidence>
<protein>
    <recommendedName>
        <fullName evidence="4">Protein FAM177A1</fullName>
    </recommendedName>
</protein>
<feature type="region of interest" description="Disordered" evidence="1">
    <location>
        <begin position="1"/>
        <end position="35"/>
    </location>
</feature>